<gene>
    <name evidence="1" type="ORF">E7272_03245</name>
</gene>
<organism evidence="1 2">
    <name type="scientific">Pseudobutyrivibrio ruminis</name>
    <dbReference type="NCBI Taxonomy" id="46206"/>
    <lineage>
        <taxon>Bacteria</taxon>
        <taxon>Bacillati</taxon>
        <taxon>Bacillota</taxon>
        <taxon>Clostridia</taxon>
        <taxon>Lachnospirales</taxon>
        <taxon>Lachnospiraceae</taxon>
        <taxon>Pseudobutyrivibrio</taxon>
    </lineage>
</organism>
<protein>
    <submittedName>
        <fullName evidence="1">Rpn family recombination-promoting nuclease/putative transposase</fullName>
    </submittedName>
</protein>
<accession>A0A927U9M7</accession>
<sequence length="290" mass="33663">MLFAIILTSKGTGGNIVKTLQELTLLDKFLFDEVVEDKETYEALLRIILGDDELKLLTEAQTEKELRTATWLRTIRVDVYAMDDKSTIYNTEMQKEKRNDLVKRTRYYQALIDSTLLEPGEINFNNIKNTTIIMIMPFDLFGLGKYVYTFEEVCREYPELSLNDGAKRIFINTHGKNTEDVSPEFVALMKFIEYNKSEDKINSSPNLDMIVNRVSQVKANEEVGVKYMQRWEEEAIIRHEGLEEGLEKGRERTTILNIKNLMKNMKLTAEQAMEALGIDKSEFSKYMTML</sequence>
<dbReference type="Proteomes" id="UP000766246">
    <property type="component" value="Unassembled WGS sequence"/>
</dbReference>
<dbReference type="AlphaFoldDB" id="A0A927U9M7"/>
<dbReference type="EMBL" id="SVER01000006">
    <property type="protein sequence ID" value="MBE5918838.1"/>
    <property type="molecule type" value="Genomic_DNA"/>
</dbReference>
<dbReference type="NCBIfam" id="TIGR01784">
    <property type="entry name" value="T_den_put_tspse"/>
    <property type="match status" value="1"/>
</dbReference>
<comment type="caution">
    <text evidence="1">The sequence shown here is derived from an EMBL/GenBank/DDBJ whole genome shotgun (WGS) entry which is preliminary data.</text>
</comment>
<dbReference type="InterPro" id="IPR010106">
    <property type="entry name" value="RpnA"/>
</dbReference>
<dbReference type="Pfam" id="PF12784">
    <property type="entry name" value="PDDEXK_2"/>
    <property type="match status" value="1"/>
</dbReference>
<evidence type="ECO:0000313" key="1">
    <source>
        <dbReference type="EMBL" id="MBE5918838.1"/>
    </source>
</evidence>
<name>A0A927U9M7_9FIRM</name>
<proteinExistence type="predicted"/>
<reference evidence="1" key="1">
    <citation type="submission" date="2019-04" db="EMBL/GenBank/DDBJ databases">
        <title>Evolution of Biomass-Degrading Anaerobic Consortia Revealed by Metagenomics.</title>
        <authorList>
            <person name="Peng X."/>
        </authorList>
    </citation>
    <scope>NUCLEOTIDE SEQUENCE</scope>
    <source>
        <strain evidence="1">SIG311</strain>
    </source>
</reference>
<evidence type="ECO:0000313" key="2">
    <source>
        <dbReference type="Proteomes" id="UP000766246"/>
    </source>
</evidence>